<dbReference type="SUPFAM" id="SSF53850">
    <property type="entry name" value="Periplasmic binding protein-like II"/>
    <property type="match status" value="1"/>
</dbReference>
<reference evidence="6" key="1">
    <citation type="journal article" date="2019" name="Int. J. Syst. Evol. Microbiol.">
        <title>The Global Catalogue of Microorganisms (GCM) 10K type strain sequencing project: providing services to taxonomists for standard genome sequencing and annotation.</title>
        <authorList>
            <consortium name="The Broad Institute Genomics Platform"/>
            <consortium name="The Broad Institute Genome Sequencing Center for Infectious Disease"/>
            <person name="Wu L."/>
            <person name="Ma J."/>
        </authorList>
    </citation>
    <scope>NUCLEOTIDE SEQUENCE [LARGE SCALE GENOMIC DNA]</scope>
    <source>
        <strain evidence="6">IBRC-M 10987</strain>
    </source>
</reference>
<dbReference type="RefSeq" id="WP_377722671.1">
    <property type="nucleotide sequence ID" value="NZ_JBHSAM010000036.1"/>
</dbReference>
<dbReference type="Pfam" id="PF12793">
    <property type="entry name" value="SgrR_N"/>
    <property type="match status" value="1"/>
</dbReference>
<evidence type="ECO:0000256" key="1">
    <source>
        <dbReference type="ARBA" id="ARBA00023125"/>
    </source>
</evidence>
<evidence type="ECO:0000259" key="4">
    <source>
        <dbReference type="Pfam" id="PF12793"/>
    </source>
</evidence>
<feature type="domain" description="Transcriptional regulator SgrR N-terminal HTH" evidence="4">
    <location>
        <begin position="4"/>
        <end position="99"/>
    </location>
</feature>
<feature type="domain" description="Solute-binding protein family 5" evidence="3">
    <location>
        <begin position="174"/>
        <end position="487"/>
    </location>
</feature>
<keyword evidence="1" id="KW-0238">DNA-binding</keyword>
<evidence type="ECO:0000259" key="3">
    <source>
        <dbReference type="Pfam" id="PF00496"/>
    </source>
</evidence>
<keyword evidence="6" id="KW-1185">Reference proteome</keyword>
<evidence type="ECO:0000313" key="5">
    <source>
        <dbReference type="EMBL" id="MFC4104132.1"/>
    </source>
</evidence>
<dbReference type="PANTHER" id="PTHR30290">
    <property type="entry name" value="PERIPLASMIC BINDING COMPONENT OF ABC TRANSPORTER"/>
    <property type="match status" value="1"/>
</dbReference>
<dbReference type="Pfam" id="PF00496">
    <property type="entry name" value="SBP_bac_5"/>
    <property type="match status" value="1"/>
</dbReference>
<gene>
    <name evidence="5" type="ORF">ACFOZ8_31385</name>
</gene>
<dbReference type="Gene3D" id="3.10.105.10">
    <property type="entry name" value="Dipeptide-binding Protein, Domain 3"/>
    <property type="match status" value="1"/>
</dbReference>
<dbReference type="Proteomes" id="UP001595715">
    <property type="component" value="Unassembled WGS sequence"/>
</dbReference>
<sequence>MHIAQHFFELRAHYRAQPDRLLFPVTVEKLSEVWYCTPRNVKKIVRDLSEQGWIQWQAGRGRGHTSQLAFIADENELLSSEIKRKMAQGQIKEAMDWMNRFGTPAARELLIDWLSGEMGFSRRRVEGDAQDTLRFPVHRALETLDPALAYYAFDSHIISQVFNTLVEYDPDARELKPCLAHTWTSGPDATTWTFHLGKHILFHHGRELAASDVVFSLDRIRQHADRYSASWMLQDVVSIEAVDSRTVRIALARPNVLLPRFLSTAAMSIVPEELARASGDAFARQPVGTGSFRITQLDEGLCALESFPRHFRGSPLLDRVEVYILPGVEEGRIRQPDWNSVLSSDGRAQRPSSPADTDPPQDWHDLEARCICCSVLAFNLRKDGPHRHPAFRHAMDRLLDRERMIADLGDSLIIPADGFRPAAIAAPMAADRPTTEETGAIRRLLLESGYAGETLRLSSNSYHETEANWIIACCRAYGIQVELRITNEVPGQAGAGEPDDFDCRLFGYVPIHPEITEMGAYL</sequence>
<dbReference type="PANTHER" id="PTHR30290:SF72">
    <property type="entry name" value="HTH-TYPE TRANSCRIPTIONAL REGULATOR SGRR"/>
    <property type="match status" value="1"/>
</dbReference>
<evidence type="ECO:0000256" key="2">
    <source>
        <dbReference type="SAM" id="MobiDB-lite"/>
    </source>
</evidence>
<dbReference type="InterPro" id="IPR039424">
    <property type="entry name" value="SBP_5"/>
</dbReference>
<dbReference type="InterPro" id="IPR000914">
    <property type="entry name" value="SBP_5_dom"/>
</dbReference>
<feature type="region of interest" description="Disordered" evidence="2">
    <location>
        <begin position="336"/>
        <end position="361"/>
    </location>
</feature>
<dbReference type="EMBL" id="JBHSAM010000036">
    <property type="protein sequence ID" value="MFC4104132.1"/>
    <property type="molecule type" value="Genomic_DNA"/>
</dbReference>
<evidence type="ECO:0000313" key="6">
    <source>
        <dbReference type="Proteomes" id="UP001595715"/>
    </source>
</evidence>
<dbReference type="InterPro" id="IPR025370">
    <property type="entry name" value="SgrR_HTH_N"/>
</dbReference>
<organism evidence="5 6">
    <name type="scientific">Paenibacillus xanthanilyticus</name>
    <dbReference type="NCBI Taxonomy" id="1783531"/>
    <lineage>
        <taxon>Bacteria</taxon>
        <taxon>Bacillati</taxon>
        <taxon>Bacillota</taxon>
        <taxon>Bacilli</taxon>
        <taxon>Bacillales</taxon>
        <taxon>Paenibacillaceae</taxon>
        <taxon>Paenibacillus</taxon>
    </lineage>
</organism>
<proteinExistence type="predicted"/>
<accession>A0ABV8KE21</accession>
<comment type="caution">
    <text evidence="5">The sequence shown here is derived from an EMBL/GenBank/DDBJ whole genome shotgun (WGS) entry which is preliminary data.</text>
</comment>
<dbReference type="Gene3D" id="3.40.190.10">
    <property type="entry name" value="Periplasmic binding protein-like II"/>
    <property type="match status" value="1"/>
</dbReference>
<name>A0ABV8KE21_9BACL</name>
<protein>
    <submittedName>
        <fullName evidence="5">ABC transporter substrate-binding protein</fullName>
    </submittedName>
</protein>